<proteinExistence type="predicted"/>
<comment type="caution">
    <text evidence="1">The sequence shown here is derived from an EMBL/GenBank/DDBJ whole genome shotgun (WGS) entry which is preliminary data.</text>
</comment>
<protein>
    <submittedName>
        <fullName evidence="1">Uncharacterized protein</fullName>
    </submittedName>
</protein>
<reference evidence="1 2" key="1">
    <citation type="submission" date="2017-06" db="EMBL/GenBank/DDBJ databases">
        <title>Global population genomics of the pathogenic fungus Cryptococcus neoformans var. grubii.</title>
        <authorList>
            <person name="Cuomo C."/>
            <person name="Litvintseva A."/>
            <person name="Chen Y."/>
            <person name="Young S."/>
            <person name="Zeng Q."/>
            <person name="Chapman S."/>
            <person name="Gujja S."/>
            <person name="Saif S."/>
            <person name="Birren B."/>
        </authorList>
    </citation>
    <scope>NUCLEOTIDE SEQUENCE [LARGE SCALE GENOMIC DNA]</scope>
    <source>
        <strain evidence="1 2">Tu259-1</strain>
    </source>
</reference>
<dbReference type="Proteomes" id="UP000199727">
    <property type="component" value="Unassembled WGS sequence"/>
</dbReference>
<name>A0A854Q9F3_CRYNE</name>
<evidence type="ECO:0000313" key="2">
    <source>
        <dbReference type="Proteomes" id="UP000199727"/>
    </source>
</evidence>
<gene>
    <name evidence="1" type="ORF">C361_04950</name>
</gene>
<organism evidence="1 2">
    <name type="scientific">Cryptococcus neoformans Tu259-1</name>
    <dbReference type="NCBI Taxonomy" id="1230072"/>
    <lineage>
        <taxon>Eukaryota</taxon>
        <taxon>Fungi</taxon>
        <taxon>Dikarya</taxon>
        <taxon>Basidiomycota</taxon>
        <taxon>Agaricomycotina</taxon>
        <taxon>Tremellomycetes</taxon>
        <taxon>Tremellales</taxon>
        <taxon>Cryptococcaceae</taxon>
        <taxon>Cryptococcus</taxon>
        <taxon>Cryptococcus neoformans species complex</taxon>
    </lineage>
</organism>
<evidence type="ECO:0000313" key="1">
    <source>
        <dbReference type="EMBL" id="OXG16580.1"/>
    </source>
</evidence>
<sequence length="89" mass="10114">MFSMLVICSLTEVTMVGGGRRRGMKKVLEFGEGEKGCWKMMMARDFFEHRQRPTELEMLMSIEDGGVVVRMRLWLLRKLLTGGGMLAGV</sequence>
<accession>A0A854Q9F3</accession>
<dbReference type="EMBL" id="AMKT01000067">
    <property type="protein sequence ID" value="OXG16580.1"/>
    <property type="molecule type" value="Genomic_DNA"/>
</dbReference>
<dbReference type="AlphaFoldDB" id="A0A854Q9F3"/>